<dbReference type="SMART" id="SM00827">
    <property type="entry name" value="PKS_AT"/>
    <property type="match status" value="1"/>
</dbReference>
<evidence type="ECO:0000256" key="1">
    <source>
        <dbReference type="ARBA" id="ARBA00013258"/>
    </source>
</evidence>
<dbReference type="InterPro" id="IPR014043">
    <property type="entry name" value="Acyl_transferase_dom"/>
</dbReference>
<evidence type="ECO:0000259" key="7">
    <source>
        <dbReference type="SMART" id="SM00827"/>
    </source>
</evidence>
<keyword evidence="9" id="KW-1185">Reference proteome</keyword>
<sequence>MPMKAFIFPGQGSQYAGMGKNLADNFPLARHTFAEADDALGAKLSTLCFEGPEEDLKLTTNTQPAILATSVAALRVLKAETGHTAAYLAGHSLGEYSALVASGAMDFGDALRTVRSRGAFMQEAVPVGVGAMAAILSVEADVLAAICAEAAQGEVVSPANFNSPGQIVIAGHAGAVNRAIEIAKGRGFRKAMLLPVSAPFHSPLMVPAGERLAGVLDGVALDELAVPVITNVEAKANNEKGRVKELLVRQVSAPVLWDTSVQEMVNLGVTSFIEIGPGKVLSGLVKRITKEVATANFEDAAGLAALCG</sequence>
<dbReference type="RefSeq" id="WP_214176033.1">
    <property type="nucleotide sequence ID" value="NZ_JAHCVK010000006.1"/>
</dbReference>
<comment type="catalytic activity">
    <reaction evidence="5 6">
        <text>holo-[ACP] + malonyl-CoA = malonyl-[ACP] + CoA</text>
        <dbReference type="Rhea" id="RHEA:41792"/>
        <dbReference type="Rhea" id="RHEA-COMP:9623"/>
        <dbReference type="Rhea" id="RHEA-COMP:9685"/>
        <dbReference type="ChEBI" id="CHEBI:57287"/>
        <dbReference type="ChEBI" id="CHEBI:57384"/>
        <dbReference type="ChEBI" id="CHEBI:64479"/>
        <dbReference type="ChEBI" id="CHEBI:78449"/>
        <dbReference type="EC" id="2.3.1.39"/>
    </reaction>
</comment>
<organism evidence="8 9">
    <name type="scientific">Geomobilimonas luticola</name>
    <dbReference type="NCBI Taxonomy" id="1114878"/>
    <lineage>
        <taxon>Bacteria</taxon>
        <taxon>Pseudomonadati</taxon>
        <taxon>Thermodesulfobacteriota</taxon>
        <taxon>Desulfuromonadia</taxon>
        <taxon>Geobacterales</taxon>
        <taxon>Geobacteraceae</taxon>
        <taxon>Geomobilimonas</taxon>
    </lineage>
</organism>
<dbReference type="EC" id="2.3.1.39" evidence="1 6"/>
<dbReference type="PIRSF" id="PIRSF000446">
    <property type="entry name" value="Mct"/>
    <property type="match status" value="1"/>
</dbReference>
<evidence type="ECO:0000256" key="6">
    <source>
        <dbReference type="PIRNR" id="PIRNR000446"/>
    </source>
</evidence>
<protein>
    <recommendedName>
        <fullName evidence="2 6">Malonyl CoA-acyl carrier protein transacylase</fullName>
        <ecNumber evidence="1 6">2.3.1.39</ecNumber>
    </recommendedName>
</protein>
<evidence type="ECO:0000256" key="5">
    <source>
        <dbReference type="ARBA" id="ARBA00048462"/>
    </source>
</evidence>
<dbReference type="InterPro" id="IPR016035">
    <property type="entry name" value="Acyl_Trfase/lysoPLipase"/>
</dbReference>
<dbReference type="Gene3D" id="3.40.366.10">
    <property type="entry name" value="Malonyl-Coenzyme A Acyl Carrier Protein, domain 2"/>
    <property type="match status" value="1"/>
</dbReference>
<name>A0ABS5SFF2_9BACT</name>
<dbReference type="InterPro" id="IPR050858">
    <property type="entry name" value="Mal-CoA-ACP_Trans/PKS_FabD"/>
</dbReference>
<dbReference type="Pfam" id="PF00698">
    <property type="entry name" value="Acyl_transf_1"/>
    <property type="match status" value="1"/>
</dbReference>
<evidence type="ECO:0000256" key="3">
    <source>
        <dbReference type="ARBA" id="ARBA00022679"/>
    </source>
</evidence>
<evidence type="ECO:0000256" key="2">
    <source>
        <dbReference type="ARBA" id="ARBA00018953"/>
    </source>
</evidence>
<comment type="caution">
    <text evidence="8">The sequence shown here is derived from an EMBL/GenBank/DDBJ whole genome shotgun (WGS) entry which is preliminary data.</text>
</comment>
<dbReference type="InterPro" id="IPR001227">
    <property type="entry name" value="Ac_transferase_dom_sf"/>
</dbReference>
<dbReference type="PANTHER" id="PTHR42681:SF1">
    <property type="entry name" value="MALONYL-COA-ACYL CARRIER PROTEIN TRANSACYLASE, MITOCHONDRIAL"/>
    <property type="match status" value="1"/>
</dbReference>
<proteinExistence type="inferred from homology"/>
<keyword evidence="3 6" id="KW-0808">Transferase</keyword>
<accession>A0ABS5SFF2</accession>
<keyword evidence="4 6" id="KW-0012">Acyltransferase</keyword>
<dbReference type="EMBL" id="JAHCVK010000006">
    <property type="protein sequence ID" value="MBT0653930.1"/>
    <property type="molecule type" value="Genomic_DNA"/>
</dbReference>
<dbReference type="PANTHER" id="PTHR42681">
    <property type="entry name" value="MALONYL-COA-ACYL CARRIER PROTEIN TRANSACYLASE, MITOCHONDRIAL"/>
    <property type="match status" value="1"/>
</dbReference>
<dbReference type="GO" id="GO:0004314">
    <property type="term" value="F:[acyl-carrier-protein] S-malonyltransferase activity"/>
    <property type="evidence" value="ECO:0007669"/>
    <property type="project" value="UniProtKB-EC"/>
</dbReference>
<evidence type="ECO:0000313" key="9">
    <source>
        <dbReference type="Proteomes" id="UP000756860"/>
    </source>
</evidence>
<dbReference type="InterPro" id="IPR004410">
    <property type="entry name" value="Malonyl_CoA-ACP_transAc_FabD"/>
</dbReference>
<dbReference type="SUPFAM" id="SSF52151">
    <property type="entry name" value="FabD/lysophospholipase-like"/>
    <property type="match status" value="1"/>
</dbReference>
<evidence type="ECO:0000256" key="4">
    <source>
        <dbReference type="ARBA" id="ARBA00023315"/>
    </source>
</evidence>
<reference evidence="8 9" key="1">
    <citation type="submission" date="2021-05" db="EMBL/GenBank/DDBJ databases">
        <title>The draft genome of Geobacter luticola JCM 17780.</title>
        <authorList>
            <person name="Xu Z."/>
            <person name="Masuda Y."/>
            <person name="Itoh H."/>
            <person name="Senoo K."/>
        </authorList>
    </citation>
    <scope>NUCLEOTIDE SEQUENCE [LARGE SCALE GENOMIC DNA]</scope>
    <source>
        <strain evidence="8 9">JCM 17780</strain>
    </source>
</reference>
<dbReference type="Gene3D" id="3.30.70.250">
    <property type="entry name" value="Malonyl-CoA ACP transacylase, ACP-binding"/>
    <property type="match status" value="1"/>
</dbReference>
<evidence type="ECO:0000313" key="8">
    <source>
        <dbReference type="EMBL" id="MBT0653930.1"/>
    </source>
</evidence>
<dbReference type="Proteomes" id="UP000756860">
    <property type="component" value="Unassembled WGS sequence"/>
</dbReference>
<dbReference type="SUPFAM" id="SSF55048">
    <property type="entry name" value="Probable ACP-binding domain of malonyl-CoA ACP transacylase"/>
    <property type="match status" value="1"/>
</dbReference>
<dbReference type="InterPro" id="IPR024925">
    <property type="entry name" value="Malonyl_CoA-ACP_transAc"/>
</dbReference>
<comment type="similarity">
    <text evidence="6">Belongs to the fabD family.</text>
</comment>
<dbReference type="NCBIfam" id="TIGR00128">
    <property type="entry name" value="fabD"/>
    <property type="match status" value="1"/>
</dbReference>
<feature type="domain" description="Malonyl-CoA:ACP transacylase (MAT)" evidence="7">
    <location>
        <begin position="7"/>
        <end position="308"/>
    </location>
</feature>
<dbReference type="InterPro" id="IPR016036">
    <property type="entry name" value="Malonyl_transacylase_ACP-bd"/>
</dbReference>
<gene>
    <name evidence="8" type="primary">fabD</name>
    <name evidence="8" type="ORF">KI810_12750</name>
</gene>